<evidence type="ECO:0008006" key="4">
    <source>
        <dbReference type="Google" id="ProtNLM"/>
    </source>
</evidence>
<protein>
    <recommendedName>
        <fullName evidence="4">Surfeit 2</fullName>
    </recommendedName>
</protein>
<accession>A0AAV7R110</accession>
<dbReference type="InterPro" id="IPR008833">
    <property type="entry name" value="Surf2"/>
</dbReference>
<feature type="compositionally biased region" description="Acidic residues" evidence="1">
    <location>
        <begin position="158"/>
        <end position="169"/>
    </location>
</feature>
<evidence type="ECO:0000313" key="2">
    <source>
        <dbReference type="EMBL" id="KAJ1146457.1"/>
    </source>
</evidence>
<dbReference type="EMBL" id="JANPWB010000010">
    <property type="protein sequence ID" value="KAJ1146457.1"/>
    <property type="molecule type" value="Genomic_DNA"/>
</dbReference>
<name>A0AAV7R110_PLEWA</name>
<keyword evidence="3" id="KW-1185">Reference proteome</keyword>
<dbReference type="Pfam" id="PF05477">
    <property type="entry name" value="SURF2"/>
    <property type="match status" value="1"/>
</dbReference>
<sequence>MNELPEEIRSFLLQHPTLGLVEGNKVRCRLTGHELPCRLPELQIYTSGKKYLRLIKTTKTFDYCEFEPHVVPSTKNPHQLFCKLTLRHINKVPEHVLRHVQGRRYQRALKRYEECQAEGVEYVPLCLLQKKKRPPREEEPFTGKKEQSKKGEVWEPGSSEEEEDSDDSLSDLYPAELFSERGKSASVKGKAPPQQSERGATVDAEEGDSDTSSGQDAGMDVERPPAPKRRQKQAGSLKKKFKSHHRKPKSFRQTVNGK</sequence>
<dbReference type="PANTHER" id="PTHR34348">
    <property type="entry name" value="SURFEIT LOCUS PROTEIN 2"/>
    <property type="match status" value="1"/>
</dbReference>
<reference evidence="2" key="1">
    <citation type="journal article" date="2022" name="bioRxiv">
        <title>Sequencing and chromosome-scale assembly of the giantPleurodeles waltlgenome.</title>
        <authorList>
            <person name="Brown T."/>
            <person name="Elewa A."/>
            <person name="Iarovenko S."/>
            <person name="Subramanian E."/>
            <person name="Araus A.J."/>
            <person name="Petzold A."/>
            <person name="Susuki M."/>
            <person name="Suzuki K.-i.T."/>
            <person name="Hayashi T."/>
            <person name="Toyoda A."/>
            <person name="Oliveira C."/>
            <person name="Osipova E."/>
            <person name="Leigh N.D."/>
            <person name="Simon A."/>
            <person name="Yun M.H."/>
        </authorList>
    </citation>
    <scope>NUCLEOTIDE SEQUENCE</scope>
    <source>
        <strain evidence="2">20211129_DDA</strain>
        <tissue evidence="2">Liver</tissue>
    </source>
</reference>
<proteinExistence type="predicted"/>
<feature type="compositionally biased region" description="Basic and acidic residues" evidence="1">
    <location>
        <begin position="135"/>
        <end position="153"/>
    </location>
</feature>
<gene>
    <name evidence="2" type="ORF">NDU88_012730</name>
</gene>
<feature type="region of interest" description="Disordered" evidence="1">
    <location>
        <begin position="133"/>
        <end position="258"/>
    </location>
</feature>
<dbReference type="Proteomes" id="UP001066276">
    <property type="component" value="Chromosome 6"/>
</dbReference>
<dbReference type="AlphaFoldDB" id="A0AAV7R110"/>
<evidence type="ECO:0000256" key="1">
    <source>
        <dbReference type="SAM" id="MobiDB-lite"/>
    </source>
</evidence>
<comment type="caution">
    <text evidence="2">The sequence shown here is derived from an EMBL/GenBank/DDBJ whole genome shotgun (WGS) entry which is preliminary data.</text>
</comment>
<feature type="compositionally biased region" description="Basic residues" evidence="1">
    <location>
        <begin position="226"/>
        <end position="250"/>
    </location>
</feature>
<evidence type="ECO:0000313" key="3">
    <source>
        <dbReference type="Proteomes" id="UP001066276"/>
    </source>
</evidence>
<dbReference type="PANTHER" id="PTHR34348:SF1">
    <property type="entry name" value="SURFEIT LOCUS PROTEIN 2"/>
    <property type="match status" value="1"/>
</dbReference>
<organism evidence="2 3">
    <name type="scientific">Pleurodeles waltl</name>
    <name type="common">Iberian ribbed newt</name>
    <dbReference type="NCBI Taxonomy" id="8319"/>
    <lineage>
        <taxon>Eukaryota</taxon>
        <taxon>Metazoa</taxon>
        <taxon>Chordata</taxon>
        <taxon>Craniata</taxon>
        <taxon>Vertebrata</taxon>
        <taxon>Euteleostomi</taxon>
        <taxon>Amphibia</taxon>
        <taxon>Batrachia</taxon>
        <taxon>Caudata</taxon>
        <taxon>Salamandroidea</taxon>
        <taxon>Salamandridae</taxon>
        <taxon>Pleurodelinae</taxon>
        <taxon>Pleurodeles</taxon>
    </lineage>
</organism>